<protein>
    <recommendedName>
        <fullName evidence="3">Peptidase A2 domain-containing protein</fullName>
    </recommendedName>
</protein>
<dbReference type="InterPro" id="IPR021109">
    <property type="entry name" value="Peptidase_aspartic_dom_sf"/>
</dbReference>
<dbReference type="SUPFAM" id="SSF50630">
    <property type="entry name" value="Acid proteases"/>
    <property type="match status" value="1"/>
</dbReference>
<dbReference type="EMBL" id="CP034235">
    <property type="protein sequence ID" value="QGQ98672.1"/>
    <property type="molecule type" value="Genomic_DNA"/>
</dbReference>
<dbReference type="Gene3D" id="2.40.70.10">
    <property type="entry name" value="Acid Proteases"/>
    <property type="match status" value="1"/>
</dbReference>
<reference evidence="2" key="1">
    <citation type="submission" date="2018-11" db="EMBL/GenBank/DDBJ databases">
        <title>Complete genome sequence of Paenibacillus sp. ML311-T8.</title>
        <authorList>
            <person name="Nam Y.-D."/>
            <person name="Kang J."/>
            <person name="Chung W.-H."/>
            <person name="Park Y.S."/>
        </authorList>
    </citation>
    <scope>NUCLEOTIDE SEQUENCE [LARGE SCALE GENOMIC DNA]</scope>
    <source>
        <strain evidence="2">ML311-T8</strain>
    </source>
</reference>
<dbReference type="KEGG" id="ppsc:EHS13_29210"/>
<accession>A0A6B8RSG6</accession>
<dbReference type="OrthoDB" id="2735601at2"/>
<organism evidence="1 2">
    <name type="scientific">Paenibacillus psychroresistens</name>
    <dbReference type="NCBI Taxonomy" id="1778678"/>
    <lineage>
        <taxon>Bacteria</taxon>
        <taxon>Bacillati</taxon>
        <taxon>Bacillota</taxon>
        <taxon>Bacilli</taxon>
        <taxon>Bacillales</taxon>
        <taxon>Paenibacillaceae</taxon>
        <taxon>Paenibacillus</taxon>
    </lineage>
</organism>
<dbReference type="RefSeq" id="WP_155703781.1">
    <property type="nucleotide sequence ID" value="NZ_CP034235.1"/>
</dbReference>
<gene>
    <name evidence="1" type="ORF">EHS13_29210</name>
</gene>
<name>A0A6B8RSG6_9BACL</name>
<evidence type="ECO:0008006" key="3">
    <source>
        <dbReference type="Google" id="ProtNLM"/>
    </source>
</evidence>
<keyword evidence="2" id="KW-1185">Reference proteome</keyword>
<dbReference type="CDD" id="cd05483">
    <property type="entry name" value="retropepsin_like_bacteria"/>
    <property type="match status" value="1"/>
</dbReference>
<dbReference type="AlphaFoldDB" id="A0A6B8RSG6"/>
<proteinExistence type="predicted"/>
<evidence type="ECO:0000313" key="2">
    <source>
        <dbReference type="Proteomes" id="UP000426246"/>
    </source>
</evidence>
<dbReference type="Pfam" id="PF13975">
    <property type="entry name" value="gag-asp_proteas"/>
    <property type="match status" value="1"/>
</dbReference>
<dbReference type="Proteomes" id="UP000426246">
    <property type="component" value="Chromosome"/>
</dbReference>
<dbReference type="InterPro" id="IPR034122">
    <property type="entry name" value="Retropepsin-like_bacterial"/>
</dbReference>
<evidence type="ECO:0000313" key="1">
    <source>
        <dbReference type="EMBL" id="QGQ98672.1"/>
    </source>
</evidence>
<sequence length="128" mass="14083">MKLNMIYGLPFVDAVFSHRGKEITVSNVLIDTGSATTLLSAEIALELGLEPELTDTIQTMRGVGGKEFVYEKNLDKLTLDSASILEYTIQIGDMDYGIHINAIIGTDFLTNAKIVVDLSELEIYVKVK</sequence>